<dbReference type="InterPro" id="IPR057670">
    <property type="entry name" value="SH3_retrovirus"/>
</dbReference>
<sequence length="130" mass="14920">MKPSVKHFKVFGCLAFVHIPDVQRKKLDSKSIECVHLGVSEESKAYKLYSPIDKKIIISRDVVFDESKGWNWGESSKVQEAHYEVDDGEAFVNNETEEEPANDVNNEENHEEAVVQDSESEELYESEEEL</sequence>
<evidence type="ECO:0000313" key="4">
    <source>
        <dbReference type="Proteomes" id="UP000265520"/>
    </source>
</evidence>
<dbReference type="Proteomes" id="UP000265520">
    <property type="component" value="Unassembled WGS sequence"/>
</dbReference>
<evidence type="ECO:0000313" key="3">
    <source>
        <dbReference type="EMBL" id="MCI25440.1"/>
    </source>
</evidence>
<dbReference type="Pfam" id="PF25597">
    <property type="entry name" value="SH3_retrovirus"/>
    <property type="match status" value="1"/>
</dbReference>
<feature type="domain" description="Retroviral polymerase SH3-like" evidence="2">
    <location>
        <begin position="13"/>
        <end position="76"/>
    </location>
</feature>
<comment type="caution">
    <text evidence="3">The sequence shown here is derived from an EMBL/GenBank/DDBJ whole genome shotgun (WGS) entry which is preliminary data.</text>
</comment>
<protein>
    <recommendedName>
        <fullName evidence="2">Retroviral polymerase SH3-like domain-containing protein</fullName>
    </recommendedName>
</protein>
<evidence type="ECO:0000256" key="1">
    <source>
        <dbReference type="SAM" id="MobiDB-lite"/>
    </source>
</evidence>
<dbReference type="EMBL" id="LXQA010147240">
    <property type="protein sequence ID" value="MCI25440.1"/>
    <property type="molecule type" value="Genomic_DNA"/>
</dbReference>
<feature type="region of interest" description="Disordered" evidence="1">
    <location>
        <begin position="90"/>
        <end position="130"/>
    </location>
</feature>
<keyword evidence="4" id="KW-1185">Reference proteome</keyword>
<feature type="compositionally biased region" description="Acidic residues" evidence="1">
    <location>
        <begin position="95"/>
        <end position="106"/>
    </location>
</feature>
<name>A0A392QP61_9FABA</name>
<dbReference type="AlphaFoldDB" id="A0A392QP61"/>
<organism evidence="3 4">
    <name type="scientific">Trifolium medium</name>
    <dbReference type="NCBI Taxonomy" id="97028"/>
    <lineage>
        <taxon>Eukaryota</taxon>
        <taxon>Viridiplantae</taxon>
        <taxon>Streptophyta</taxon>
        <taxon>Embryophyta</taxon>
        <taxon>Tracheophyta</taxon>
        <taxon>Spermatophyta</taxon>
        <taxon>Magnoliopsida</taxon>
        <taxon>eudicotyledons</taxon>
        <taxon>Gunneridae</taxon>
        <taxon>Pentapetalae</taxon>
        <taxon>rosids</taxon>
        <taxon>fabids</taxon>
        <taxon>Fabales</taxon>
        <taxon>Fabaceae</taxon>
        <taxon>Papilionoideae</taxon>
        <taxon>50 kb inversion clade</taxon>
        <taxon>NPAAA clade</taxon>
        <taxon>Hologalegina</taxon>
        <taxon>IRL clade</taxon>
        <taxon>Trifolieae</taxon>
        <taxon>Trifolium</taxon>
    </lineage>
</organism>
<reference evidence="3 4" key="1">
    <citation type="journal article" date="2018" name="Front. Plant Sci.">
        <title>Red Clover (Trifolium pratense) and Zigzag Clover (T. medium) - A Picture of Genomic Similarities and Differences.</title>
        <authorList>
            <person name="Dluhosova J."/>
            <person name="Istvanek J."/>
            <person name="Nedelnik J."/>
            <person name="Repkova J."/>
        </authorList>
    </citation>
    <scope>NUCLEOTIDE SEQUENCE [LARGE SCALE GENOMIC DNA]</scope>
    <source>
        <strain evidence="4">cv. 10/8</strain>
        <tissue evidence="3">Leaf</tissue>
    </source>
</reference>
<accession>A0A392QP61</accession>
<feature type="compositionally biased region" description="Acidic residues" evidence="1">
    <location>
        <begin position="118"/>
        <end position="130"/>
    </location>
</feature>
<evidence type="ECO:0000259" key="2">
    <source>
        <dbReference type="Pfam" id="PF25597"/>
    </source>
</evidence>
<proteinExistence type="predicted"/>